<comment type="caution">
    <text evidence="1">The sequence shown here is derived from an EMBL/GenBank/DDBJ whole genome shotgun (WGS) entry which is preliminary data.</text>
</comment>
<evidence type="ECO:0008006" key="3">
    <source>
        <dbReference type="Google" id="ProtNLM"/>
    </source>
</evidence>
<keyword evidence="2" id="KW-1185">Reference proteome</keyword>
<reference evidence="1 2" key="1">
    <citation type="journal article" date="2024" name="Int. J. Syst. Evol. Microbiol.">
        <title>Virgibacillus tibetensis sp. nov., isolated from salt lake on the Tibetan Plateau of China.</title>
        <authorList>
            <person name="Phurbu D."/>
            <person name="Liu Z.-X."/>
            <person name="Wang R."/>
            <person name="Zheng Y.-Y."/>
            <person name="Liu H.-C."/>
            <person name="Zhou Y.-G."/>
            <person name="Yu Y.-J."/>
            <person name="Li A.-H."/>
        </authorList>
    </citation>
    <scope>NUCLEOTIDE SEQUENCE [LARGE SCALE GENOMIC DNA]</scope>
    <source>
        <strain evidence="1 2">C22-A2</strain>
    </source>
</reference>
<organism evidence="1 2">
    <name type="scientific">Virgibacillus tibetensis</name>
    <dbReference type="NCBI Taxonomy" id="3042313"/>
    <lineage>
        <taxon>Bacteria</taxon>
        <taxon>Bacillati</taxon>
        <taxon>Bacillota</taxon>
        <taxon>Bacilli</taxon>
        <taxon>Bacillales</taxon>
        <taxon>Bacillaceae</taxon>
        <taxon>Virgibacillus</taxon>
    </lineage>
</organism>
<evidence type="ECO:0000313" key="1">
    <source>
        <dbReference type="EMBL" id="MEC5422586.1"/>
    </source>
</evidence>
<dbReference type="RefSeq" id="WP_327606143.1">
    <property type="nucleotide sequence ID" value="NZ_JARZFX010000001.1"/>
</dbReference>
<evidence type="ECO:0000313" key="2">
    <source>
        <dbReference type="Proteomes" id="UP001335737"/>
    </source>
</evidence>
<sequence>MAFGIKKEELLEWKKNVTSGEIAFLTHYWLDDRFPHCNTVTKVGCSNLKKLKTWGKKYNLQPNWIHMDDLYPHFDLFGDRQKEILCKENQREHIRRFDL</sequence>
<gene>
    <name evidence="1" type="ORF">QGM71_03650</name>
</gene>
<protein>
    <recommendedName>
        <fullName evidence="3">YneQ</fullName>
    </recommendedName>
</protein>
<dbReference type="EMBL" id="JARZFX010000001">
    <property type="protein sequence ID" value="MEC5422586.1"/>
    <property type="molecule type" value="Genomic_DNA"/>
</dbReference>
<name>A0ABU6KB66_9BACI</name>
<dbReference type="Proteomes" id="UP001335737">
    <property type="component" value="Unassembled WGS sequence"/>
</dbReference>
<proteinExistence type="predicted"/>
<accession>A0ABU6KB66</accession>